<dbReference type="PANTHER" id="PTHR35176:SF6">
    <property type="entry name" value="HEME OXYGENASE HI_0854-RELATED"/>
    <property type="match status" value="1"/>
</dbReference>
<dbReference type="Proteomes" id="UP000292003">
    <property type="component" value="Unassembled WGS sequence"/>
</dbReference>
<dbReference type="GO" id="GO:0005829">
    <property type="term" value="C:cytosol"/>
    <property type="evidence" value="ECO:0007669"/>
    <property type="project" value="TreeGrafter"/>
</dbReference>
<accession>A0A4Q7J8A1</accession>
<proteinExistence type="predicted"/>
<keyword evidence="1" id="KW-0560">Oxidoreductase</keyword>
<name>A0A4Q7J8A1_9PSEU</name>
<dbReference type="InterPro" id="IPR012349">
    <property type="entry name" value="Split_barrel_FMN-bd"/>
</dbReference>
<evidence type="ECO:0000313" key="2">
    <source>
        <dbReference type="EMBL" id="RZQ63437.1"/>
    </source>
</evidence>
<dbReference type="PANTHER" id="PTHR35176">
    <property type="entry name" value="HEME OXYGENASE HI_0854-RELATED"/>
    <property type="match status" value="1"/>
</dbReference>
<sequence>MSRTMTAAEREDFLAQPHIGVLSVASDGDRPPLTVPVWYAYQPGGNLTFFTGTQGRTARKTALLERAGRLSFCVQSPEPPYRYVTVEGTVVGADRSPSAEDVAAIAGRYLPEDVARGVAEEETGNASGTFVLFTVRPDRWLSADFG</sequence>
<dbReference type="EMBL" id="SFCC01000006">
    <property type="protein sequence ID" value="RZQ63437.1"/>
    <property type="molecule type" value="Genomic_DNA"/>
</dbReference>
<dbReference type="AlphaFoldDB" id="A0A4Q7J8A1"/>
<gene>
    <name evidence="2" type="ORF">EWH70_13425</name>
</gene>
<dbReference type="GO" id="GO:0070967">
    <property type="term" value="F:coenzyme F420 binding"/>
    <property type="evidence" value="ECO:0007669"/>
    <property type="project" value="TreeGrafter"/>
</dbReference>
<comment type="caution">
    <text evidence="2">The sequence shown here is derived from an EMBL/GenBank/DDBJ whole genome shotgun (WGS) entry which is preliminary data.</text>
</comment>
<dbReference type="InterPro" id="IPR052019">
    <property type="entry name" value="F420H2_bilvrd_red/Heme_oxyg"/>
</dbReference>
<reference evidence="2 3" key="1">
    <citation type="submission" date="2019-02" db="EMBL/GenBank/DDBJ databases">
        <title>Draft genome sequence of Amycolatopsis sp. 8-3EHSu isolated from roots of Suaeda maritima.</title>
        <authorList>
            <person name="Duangmal K."/>
            <person name="Chantavorakit T."/>
        </authorList>
    </citation>
    <scope>NUCLEOTIDE SEQUENCE [LARGE SCALE GENOMIC DNA]</scope>
    <source>
        <strain evidence="2 3">8-3EHSu</strain>
    </source>
</reference>
<evidence type="ECO:0000256" key="1">
    <source>
        <dbReference type="ARBA" id="ARBA00023002"/>
    </source>
</evidence>
<dbReference type="Gene3D" id="2.30.110.10">
    <property type="entry name" value="Electron Transport, Fmn-binding Protein, Chain A"/>
    <property type="match status" value="1"/>
</dbReference>
<dbReference type="GO" id="GO:0016627">
    <property type="term" value="F:oxidoreductase activity, acting on the CH-CH group of donors"/>
    <property type="evidence" value="ECO:0007669"/>
    <property type="project" value="TreeGrafter"/>
</dbReference>
<protein>
    <submittedName>
        <fullName evidence="2">Pyridoxamine 5-phosphate oxidase</fullName>
    </submittedName>
</protein>
<keyword evidence="3" id="KW-1185">Reference proteome</keyword>
<organism evidence="2 3">
    <name type="scientific">Amycolatopsis suaedae</name>
    <dbReference type="NCBI Taxonomy" id="2510978"/>
    <lineage>
        <taxon>Bacteria</taxon>
        <taxon>Bacillati</taxon>
        <taxon>Actinomycetota</taxon>
        <taxon>Actinomycetes</taxon>
        <taxon>Pseudonocardiales</taxon>
        <taxon>Pseudonocardiaceae</taxon>
        <taxon>Amycolatopsis</taxon>
    </lineage>
</organism>
<dbReference type="InterPro" id="IPR024747">
    <property type="entry name" value="Pyridox_Oxase-rel"/>
</dbReference>
<dbReference type="RefSeq" id="WP_130475690.1">
    <property type="nucleotide sequence ID" value="NZ_SFCC01000006.1"/>
</dbReference>
<evidence type="ECO:0000313" key="3">
    <source>
        <dbReference type="Proteomes" id="UP000292003"/>
    </source>
</evidence>
<dbReference type="OrthoDB" id="5242787at2"/>
<dbReference type="Pfam" id="PF12900">
    <property type="entry name" value="Pyridox_ox_2"/>
    <property type="match status" value="1"/>
</dbReference>
<dbReference type="SUPFAM" id="SSF50475">
    <property type="entry name" value="FMN-binding split barrel"/>
    <property type="match status" value="1"/>
</dbReference>